<dbReference type="RefSeq" id="WP_180282887.1">
    <property type="nucleotide sequence ID" value="NZ_JABFDB010000010.1"/>
</dbReference>
<dbReference type="Proteomes" id="UP000584642">
    <property type="component" value="Unassembled WGS sequence"/>
</dbReference>
<name>A0ABX2TDA5_9PROT</name>
<keyword evidence="2" id="KW-1185">Reference proteome</keyword>
<comment type="caution">
    <text evidence="1">The sequence shown here is derived from an EMBL/GenBank/DDBJ whole genome shotgun (WGS) entry which is preliminary data.</text>
</comment>
<accession>A0ABX2TDA5</accession>
<evidence type="ECO:0000313" key="1">
    <source>
        <dbReference type="EMBL" id="NYZ21123.1"/>
    </source>
</evidence>
<evidence type="ECO:0000313" key="2">
    <source>
        <dbReference type="Proteomes" id="UP000584642"/>
    </source>
</evidence>
<organism evidence="1 2">
    <name type="scientific">Azospirillum oleiclasticum</name>
    <dbReference type="NCBI Taxonomy" id="2735135"/>
    <lineage>
        <taxon>Bacteria</taxon>
        <taxon>Pseudomonadati</taxon>
        <taxon>Pseudomonadota</taxon>
        <taxon>Alphaproteobacteria</taxon>
        <taxon>Rhodospirillales</taxon>
        <taxon>Azospirillaceae</taxon>
        <taxon>Azospirillum</taxon>
    </lineage>
</organism>
<proteinExistence type="predicted"/>
<sequence>MDVVTVAMESGKPGLTRRSRRYRRAAGWPQALWPTAGHPGTLNAGAVERCPEGNALREKIDALFAGLSVRFFLAYRRDYDKESKHSSGLCRKIPKLSSIYELYLKQYASYFVGCRWILYGSAREFLDSEKDNIACRIFLPRQQQGSRYQ</sequence>
<reference evidence="1 2" key="1">
    <citation type="submission" date="2020-05" db="EMBL/GenBank/DDBJ databases">
        <title>Azospirillum oleiclasticum sp. nov, a nitrogen-fixing and heavy crude oil-emulsifying bacterium isolated from the crude oil of Yumen Oilfield.</title>
        <authorList>
            <person name="Wu D."/>
            <person name="Cai M."/>
            <person name="Zhang X."/>
        </authorList>
    </citation>
    <scope>NUCLEOTIDE SEQUENCE [LARGE SCALE GENOMIC DNA]</scope>
    <source>
        <strain evidence="1 2">ROY-1-1-2</strain>
    </source>
</reference>
<dbReference type="EMBL" id="JABFDB010000010">
    <property type="protein sequence ID" value="NYZ21123.1"/>
    <property type="molecule type" value="Genomic_DNA"/>
</dbReference>
<gene>
    <name evidence="1" type="ORF">HND93_15510</name>
</gene>
<protein>
    <submittedName>
        <fullName evidence="1">Uncharacterized protein</fullName>
    </submittedName>
</protein>